<evidence type="ECO:0000313" key="3">
    <source>
        <dbReference type="Proteomes" id="UP000217986"/>
    </source>
</evidence>
<feature type="compositionally biased region" description="Basic and acidic residues" evidence="1">
    <location>
        <begin position="42"/>
        <end position="52"/>
    </location>
</feature>
<protein>
    <submittedName>
        <fullName evidence="2">Riboflavin-specific deaminase</fullName>
    </submittedName>
</protein>
<proteinExistence type="predicted"/>
<dbReference type="AlphaFoldDB" id="A0A2A2EFL9"/>
<dbReference type="RefSeq" id="WP_095613868.1">
    <property type="nucleotide sequence ID" value="NZ_MVOG01000034.1"/>
</dbReference>
<dbReference type="Proteomes" id="UP000217986">
    <property type="component" value="Unassembled WGS sequence"/>
</dbReference>
<gene>
    <name evidence="2" type="ORF">B1400_1551</name>
</gene>
<organism evidence="2 3">
    <name type="scientific">Bifidobacterium italicum</name>
    <dbReference type="NCBI Taxonomy" id="1960968"/>
    <lineage>
        <taxon>Bacteria</taxon>
        <taxon>Bacillati</taxon>
        <taxon>Actinomycetota</taxon>
        <taxon>Actinomycetes</taxon>
        <taxon>Bifidobacteriales</taxon>
        <taxon>Bifidobacteriaceae</taxon>
        <taxon>Bifidobacterium</taxon>
    </lineage>
</organism>
<dbReference type="EMBL" id="MVOG01000034">
    <property type="protein sequence ID" value="PAU67777.1"/>
    <property type="molecule type" value="Genomic_DNA"/>
</dbReference>
<sequence>MRDTYTFDSEAFLATLAALSSRFEQVVASSALSFDGIDDDANPIRHPERHGDGIAPAYAAPGDAADAAADSDGDADQSFDGRGGVRERMRNSEGKVDARILELAAQLFGGTCWASLIGVASLGFDDAVVETARMFMLQTARCVRRNGLAVWLHGVIADASSAKLLGKPSPMMPMTIRPMSRIQMHRWVSSDAAHRYGSHKQRLEDVDEYRKQAYRLAAYGLLRWGSPIDECNRIASLMLSEPKFGVSMLRQDPNLLLQGVAPDRRVNRALAYLRHLHVQADLYYARAVQRHWDLPQLDPANHTEATAAMDRRYLYDAHRLVVSYRALWDREVPKADAVLAEVMRTQEYPRMKLWENPVYLRDVARSLVGASLSADIVEGFETRDVQRFEAGVARLRTVAKMVDTMTLLLMPIALSDSHEPKWVQMNRGGYRSRTQAWRLYCDVGADLALIVLGRIDRGDDRYRAEAAAALMQLDVQAYCEMTIPLFRPQSQDDDAAMDAVAAQDTAVAVKTPAATMDGASTDGTAMPDGTARTDDVVRSDDIARTEDVAATDDDATARAASRTALDEIVTVHPVDERERVDVVA</sequence>
<comment type="caution">
    <text evidence="2">The sequence shown here is derived from an EMBL/GenBank/DDBJ whole genome shotgun (WGS) entry which is preliminary data.</text>
</comment>
<evidence type="ECO:0000256" key="1">
    <source>
        <dbReference type="SAM" id="MobiDB-lite"/>
    </source>
</evidence>
<dbReference type="OrthoDB" id="3226114at2"/>
<feature type="region of interest" description="Disordered" evidence="1">
    <location>
        <begin position="64"/>
        <end position="91"/>
    </location>
</feature>
<name>A0A2A2EFL9_9BIFI</name>
<feature type="region of interest" description="Disordered" evidence="1">
    <location>
        <begin position="38"/>
        <end position="57"/>
    </location>
</feature>
<keyword evidence="3" id="KW-1185">Reference proteome</keyword>
<reference evidence="2 3" key="1">
    <citation type="journal article" date="2017" name="ISME J.">
        <title>Unveiling bifidobacterial biogeography across the mammalian branch of the tree of life.</title>
        <authorList>
            <person name="Milani C."/>
            <person name="Mangifesta M."/>
            <person name="Mancabelli L."/>
            <person name="Lugli G.A."/>
            <person name="James K."/>
            <person name="Duranti S."/>
            <person name="Turroni F."/>
            <person name="Ferrario C."/>
            <person name="Ossiprandi M.C."/>
            <person name="van Sinderen D."/>
            <person name="Ventura M."/>
        </authorList>
    </citation>
    <scope>NUCLEOTIDE SEQUENCE [LARGE SCALE GENOMIC DNA]</scope>
    <source>
        <strain evidence="2 3">70</strain>
    </source>
</reference>
<evidence type="ECO:0000313" key="2">
    <source>
        <dbReference type="EMBL" id="PAU67777.1"/>
    </source>
</evidence>
<accession>A0A2A2EFL9</accession>